<evidence type="ECO:0000259" key="3">
    <source>
        <dbReference type="Pfam" id="PF05448"/>
    </source>
</evidence>
<organism evidence="4 5">
    <name type="scientific">Paenibacillus sambharensis</name>
    <dbReference type="NCBI Taxonomy" id="1803190"/>
    <lineage>
        <taxon>Bacteria</taxon>
        <taxon>Bacillati</taxon>
        <taxon>Bacillota</taxon>
        <taxon>Bacilli</taxon>
        <taxon>Bacillales</taxon>
        <taxon>Paenibacillaceae</taxon>
        <taxon>Paenibacillus</taxon>
    </lineage>
</organism>
<gene>
    <name evidence="4" type="ORF">DNH61_03120</name>
</gene>
<protein>
    <submittedName>
        <fullName evidence="4">Acetylesterase</fullName>
    </submittedName>
</protein>
<evidence type="ECO:0000256" key="2">
    <source>
        <dbReference type="PIRSR" id="PIRSR639069-2"/>
    </source>
</evidence>
<name>A0A2W1LE42_9BACL</name>
<dbReference type="PANTHER" id="PTHR40111:SF1">
    <property type="entry name" value="CEPHALOSPORIN-C DEACETYLASE"/>
    <property type="match status" value="1"/>
</dbReference>
<dbReference type="EMBL" id="QKRB01000028">
    <property type="protein sequence ID" value="PZD97356.1"/>
    <property type="molecule type" value="Genomic_DNA"/>
</dbReference>
<sequence>MNAINRRIDELHQLRPNSIPPDDLELFWELTVQEALAAPLNAVRTEVTSLMSGMRVWEAAFDGYANTTIHALYMTPAYTEGPYPCLVTFPGYTGGKGEPEHYASWILMGCAVLAVDVRGQGGSTGSMLGSMHGTSKGWITEGILDKNNCYYKAVAVDSLRAVQWLTEQPDIDQARIGATGASQGGGLSLLVSALHPAVSLTNADIPNLCHMDYGVLYSTGSLSEVADFCRRSPDQTEVVMDNLRYFDMLHLGSRIRGPVLMSVGLKDTVCMPEQVFPMYHAIASEEKRLDIYPFTGHMVEPAQQRNAAVFVKKHWRL</sequence>
<reference evidence="4 5" key="1">
    <citation type="submission" date="2018-06" db="EMBL/GenBank/DDBJ databases">
        <title>Paenibacillus imtechensis sp. nov.</title>
        <authorList>
            <person name="Pinnaka A.K."/>
            <person name="Singh H."/>
            <person name="Kaur M."/>
        </authorList>
    </citation>
    <scope>NUCLEOTIDE SEQUENCE [LARGE SCALE GENOMIC DNA]</scope>
    <source>
        <strain evidence="4 5">SMB1</strain>
    </source>
</reference>
<feature type="active site" description="Charge relay system" evidence="1">
    <location>
        <position position="267"/>
    </location>
</feature>
<comment type="caution">
    <text evidence="4">The sequence shown here is derived from an EMBL/GenBank/DDBJ whole genome shotgun (WGS) entry which is preliminary data.</text>
</comment>
<evidence type="ECO:0000313" key="4">
    <source>
        <dbReference type="EMBL" id="PZD97356.1"/>
    </source>
</evidence>
<feature type="binding site" evidence="2">
    <location>
        <position position="92"/>
    </location>
    <ligand>
        <name>substrate</name>
    </ligand>
</feature>
<feature type="active site" description="Charge relay system" evidence="1">
    <location>
        <position position="297"/>
    </location>
</feature>
<dbReference type="PANTHER" id="PTHR40111">
    <property type="entry name" value="CEPHALOSPORIN-C DEACETYLASE"/>
    <property type="match status" value="1"/>
</dbReference>
<dbReference type="RefSeq" id="WP_111145214.1">
    <property type="nucleotide sequence ID" value="NZ_QKRB01000028.1"/>
</dbReference>
<accession>A0A2W1LE42</accession>
<feature type="active site" description="Nucleophile" evidence="1">
    <location>
        <position position="182"/>
    </location>
</feature>
<dbReference type="AlphaFoldDB" id="A0A2W1LE42"/>
<proteinExistence type="predicted"/>
<evidence type="ECO:0000313" key="5">
    <source>
        <dbReference type="Proteomes" id="UP000249522"/>
    </source>
</evidence>
<dbReference type="GO" id="GO:0052689">
    <property type="term" value="F:carboxylic ester hydrolase activity"/>
    <property type="evidence" value="ECO:0007669"/>
    <property type="project" value="TreeGrafter"/>
</dbReference>
<feature type="domain" description="Acetyl xylan esterase" evidence="3">
    <location>
        <begin position="1"/>
        <end position="312"/>
    </location>
</feature>
<dbReference type="OrthoDB" id="9770528at2"/>
<dbReference type="InterPro" id="IPR008391">
    <property type="entry name" value="AXE1_dom"/>
</dbReference>
<dbReference type="Pfam" id="PF05448">
    <property type="entry name" value="AXE1"/>
    <property type="match status" value="1"/>
</dbReference>
<dbReference type="SUPFAM" id="SSF53474">
    <property type="entry name" value="alpha/beta-Hydrolases"/>
    <property type="match status" value="1"/>
</dbReference>
<dbReference type="Proteomes" id="UP000249522">
    <property type="component" value="Unassembled WGS sequence"/>
</dbReference>
<dbReference type="Gene3D" id="3.40.50.1820">
    <property type="entry name" value="alpha/beta hydrolase"/>
    <property type="match status" value="1"/>
</dbReference>
<dbReference type="InterPro" id="IPR039069">
    <property type="entry name" value="CE7"/>
</dbReference>
<dbReference type="InterPro" id="IPR029058">
    <property type="entry name" value="AB_hydrolase_fold"/>
</dbReference>
<keyword evidence="5" id="KW-1185">Reference proteome</keyword>
<evidence type="ECO:0000256" key="1">
    <source>
        <dbReference type="PIRSR" id="PIRSR639069-1"/>
    </source>
</evidence>
<dbReference type="GO" id="GO:0005976">
    <property type="term" value="P:polysaccharide metabolic process"/>
    <property type="evidence" value="ECO:0007669"/>
    <property type="project" value="TreeGrafter"/>
</dbReference>